<proteinExistence type="predicted"/>
<evidence type="ECO:0000313" key="1">
    <source>
        <dbReference type="EnsemblPlants" id="ORUFI08G17590.4"/>
    </source>
</evidence>
<accession>A0A0E0QJE3</accession>
<dbReference type="AlphaFoldDB" id="A0A0E0QJE3"/>
<dbReference type="Gramene" id="ORUFI08G17590.4">
    <property type="protein sequence ID" value="ORUFI08G17590.4"/>
    <property type="gene ID" value="ORUFI08G17590"/>
</dbReference>
<organism evidence="1 2">
    <name type="scientific">Oryza rufipogon</name>
    <name type="common">Brownbeard rice</name>
    <name type="synonym">Asian wild rice</name>
    <dbReference type="NCBI Taxonomy" id="4529"/>
    <lineage>
        <taxon>Eukaryota</taxon>
        <taxon>Viridiplantae</taxon>
        <taxon>Streptophyta</taxon>
        <taxon>Embryophyta</taxon>
        <taxon>Tracheophyta</taxon>
        <taxon>Spermatophyta</taxon>
        <taxon>Magnoliopsida</taxon>
        <taxon>Liliopsida</taxon>
        <taxon>Poales</taxon>
        <taxon>Poaceae</taxon>
        <taxon>BOP clade</taxon>
        <taxon>Oryzoideae</taxon>
        <taxon>Oryzeae</taxon>
        <taxon>Oryzinae</taxon>
        <taxon>Oryza</taxon>
    </lineage>
</organism>
<evidence type="ECO:0000313" key="2">
    <source>
        <dbReference type="Proteomes" id="UP000008022"/>
    </source>
</evidence>
<reference evidence="1" key="2">
    <citation type="submission" date="2015-06" db="UniProtKB">
        <authorList>
            <consortium name="EnsemblPlants"/>
        </authorList>
    </citation>
    <scope>IDENTIFICATION</scope>
</reference>
<dbReference type="EnsemblPlants" id="ORUFI08G17590.4">
    <property type="protein sequence ID" value="ORUFI08G17590.4"/>
    <property type="gene ID" value="ORUFI08G17590"/>
</dbReference>
<name>A0A0E0QJE3_ORYRU</name>
<dbReference type="Proteomes" id="UP000008022">
    <property type="component" value="Unassembled WGS sequence"/>
</dbReference>
<keyword evidence="2" id="KW-1185">Reference proteome</keyword>
<reference evidence="2" key="1">
    <citation type="submission" date="2013-06" db="EMBL/GenBank/DDBJ databases">
        <authorList>
            <person name="Zhao Q."/>
        </authorList>
    </citation>
    <scope>NUCLEOTIDE SEQUENCE</scope>
    <source>
        <strain evidence="2">cv. W1943</strain>
    </source>
</reference>
<protein>
    <submittedName>
        <fullName evidence="1">Uncharacterized protein</fullName>
    </submittedName>
</protein>
<sequence>MPLREYSGSGGEERERETERDVVLFASALLLPHHEGGEDPVGIGIPPLLLRSSPSPSRRRRWWWWWRGRSNNREIQDLWEV</sequence>
<dbReference type="HOGENOM" id="CLU_2578062_0_0_1"/>